<dbReference type="GO" id="GO:0019867">
    <property type="term" value="C:outer membrane"/>
    <property type="evidence" value="ECO:0007669"/>
    <property type="project" value="InterPro"/>
</dbReference>
<dbReference type="GO" id="GO:0008320">
    <property type="term" value="F:protein transmembrane transporter activity"/>
    <property type="evidence" value="ECO:0007669"/>
    <property type="project" value="TreeGrafter"/>
</dbReference>
<keyword evidence="3" id="KW-0732">Signal</keyword>
<dbReference type="InterPro" id="IPR051544">
    <property type="entry name" value="TPS_OM_transporter"/>
</dbReference>
<dbReference type="Gene3D" id="2.40.160.50">
    <property type="entry name" value="membrane protein fhac: a member of the omp85/tpsb transporter family"/>
    <property type="match status" value="1"/>
</dbReference>
<protein>
    <submittedName>
        <fullName evidence="6">Polypeptide-transport-associated domain protein ShlB-type</fullName>
    </submittedName>
</protein>
<feature type="domain" description="Bacterial surface antigen (D15)" evidence="4">
    <location>
        <begin position="276"/>
        <end position="508"/>
    </location>
</feature>
<name>B7KLP3_GLOC7</name>
<dbReference type="EMBL" id="CP001292">
    <property type="protein sequence ID" value="ACK73715.1"/>
    <property type="molecule type" value="Genomic_DNA"/>
</dbReference>
<dbReference type="AlphaFoldDB" id="B7KLP3"/>
<dbReference type="HOGENOM" id="CLU_021521_0_1_3"/>
<proteinExistence type="predicted"/>
<evidence type="ECO:0000259" key="5">
    <source>
        <dbReference type="Pfam" id="PF08479"/>
    </source>
</evidence>
<dbReference type="KEGG" id="cyc:PCC7424_5639"/>
<feature type="chain" id="PRO_5002859105" evidence="3">
    <location>
        <begin position="22"/>
        <end position="533"/>
    </location>
</feature>
<dbReference type="GO" id="GO:0046819">
    <property type="term" value="P:protein secretion by the type V secretion system"/>
    <property type="evidence" value="ECO:0007669"/>
    <property type="project" value="TreeGrafter"/>
</dbReference>
<evidence type="ECO:0000256" key="2">
    <source>
        <dbReference type="ARBA" id="ARBA00023136"/>
    </source>
</evidence>
<dbReference type="InterPro" id="IPR013686">
    <property type="entry name" value="Polypept-transport_assoc_ShlB"/>
</dbReference>
<sequence length="533" mass="59866">MKLWKKIIIVLLVLMPKDVLAQQQRTNGLSAPVVREKIEPSNLSLFVLKKVYLHNSEVFTSQEVNEIVKDYLGKPVDLSDLLKIQELLSQNYLKKGYFLSRVRLETQNIDVDKGVAYYSALEESVDLQIQSHGLRRSYISARIKRFLHPPLSQKNLYEAINLLRQNPLIEDLKVDLWQTEGNKSILSLDIKAAPQWNLSSEANTDENDDVGASGILVSLLNRNLAGGGESILTEYKVTEGLERWLISLSIPVNSKEGRIELAYQQANSQLINGFFEPFDIRNDSSIVSVGFSQPLILTPNSTFELGLSIEQRESRSFVLDDILFSQAELSALRFKQVYLKRSTQDALIGISQLSLGWVNFNQGQENNSNFFHWQGQLQWERNLNNANTKFYVRLASQMASKSLPPFEGCAIGGRNGDRFSFGNNNRAYTTNGRIGDSCLAATMELRFPVYVDDNGQLQLVLFGDLGYVWNLGAQQPLSPQFLASTGVGFRYQLNDSLLVQVNYAIPLSGVGTLTGDSLKRQEVSGSVRYGVKF</sequence>
<geneLocation type="plasmid" evidence="6 7">
    <name>pP742401</name>
</geneLocation>
<gene>
    <name evidence="6" type="ordered locus">PCC7424_5639</name>
</gene>
<dbReference type="InterPro" id="IPR000184">
    <property type="entry name" value="Bac_surfAg_D15"/>
</dbReference>
<comment type="subcellular location">
    <subcellularLocation>
        <location evidence="1">Membrane</location>
    </subcellularLocation>
</comment>
<evidence type="ECO:0000313" key="7">
    <source>
        <dbReference type="Proteomes" id="UP000002384"/>
    </source>
</evidence>
<evidence type="ECO:0000256" key="1">
    <source>
        <dbReference type="ARBA" id="ARBA00004370"/>
    </source>
</evidence>
<keyword evidence="7" id="KW-1185">Reference proteome</keyword>
<dbReference type="Proteomes" id="UP000002384">
    <property type="component" value="Plasmid pP742401"/>
</dbReference>
<keyword evidence="6" id="KW-0614">Plasmid</keyword>
<dbReference type="PANTHER" id="PTHR34597">
    <property type="entry name" value="SLR1661 PROTEIN"/>
    <property type="match status" value="1"/>
</dbReference>
<keyword evidence="2" id="KW-0472">Membrane</keyword>
<organism evidence="6 7">
    <name type="scientific">Gloeothece citriformis (strain PCC 7424)</name>
    <name type="common">Cyanothece sp. (strain PCC 7424)</name>
    <dbReference type="NCBI Taxonomy" id="65393"/>
    <lineage>
        <taxon>Bacteria</taxon>
        <taxon>Bacillati</taxon>
        <taxon>Cyanobacteriota</taxon>
        <taxon>Cyanophyceae</taxon>
        <taxon>Oscillatoriophycideae</taxon>
        <taxon>Chroococcales</taxon>
        <taxon>Aphanothecaceae</taxon>
        <taxon>Gloeothece</taxon>
        <taxon>Gloeothece citriformis</taxon>
    </lineage>
</organism>
<dbReference type="OrthoDB" id="596066at2"/>
<dbReference type="Gene3D" id="3.10.20.310">
    <property type="entry name" value="membrane protein fhac"/>
    <property type="match status" value="1"/>
</dbReference>
<feature type="domain" description="Polypeptide-transport-associated ShlB-type" evidence="5">
    <location>
        <begin position="46"/>
        <end position="109"/>
    </location>
</feature>
<dbReference type="Pfam" id="PF01103">
    <property type="entry name" value="Omp85"/>
    <property type="match status" value="1"/>
</dbReference>
<reference evidence="7" key="1">
    <citation type="journal article" date="2011" name="MBio">
        <title>Novel metabolic attributes of the genus Cyanothece, comprising a group of unicellular nitrogen-fixing Cyanobacteria.</title>
        <authorList>
            <person name="Bandyopadhyay A."/>
            <person name="Elvitigala T."/>
            <person name="Welsh E."/>
            <person name="Stockel J."/>
            <person name="Liberton M."/>
            <person name="Min H."/>
            <person name="Sherman L.A."/>
            <person name="Pakrasi H.B."/>
        </authorList>
    </citation>
    <scope>NUCLEOTIDE SEQUENCE [LARGE SCALE GENOMIC DNA]</scope>
    <source>
        <strain evidence="7">PCC 7424</strain>
        <plasmid evidence="7">pP742401</plasmid>
    </source>
</reference>
<dbReference type="eggNOG" id="COG2831">
    <property type="taxonomic scope" value="Bacteria"/>
</dbReference>
<dbReference type="PANTHER" id="PTHR34597:SF3">
    <property type="entry name" value="OUTER MEMBRANE TRANSPORTER CDIB"/>
    <property type="match status" value="1"/>
</dbReference>
<dbReference type="GO" id="GO:0098046">
    <property type="term" value="C:type V protein secretion system complex"/>
    <property type="evidence" value="ECO:0007669"/>
    <property type="project" value="TreeGrafter"/>
</dbReference>
<feature type="signal peptide" evidence="3">
    <location>
        <begin position="1"/>
        <end position="21"/>
    </location>
</feature>
<dbReference type="Pfam" id="PF08479">
    <property type="entry name" value="POTRA_2"/>
    <property type="match status" value="1"/>
</dbReference>
<evidence type="ECO:0000256" key="3">
    <source>
        <dbReference type="SAM" id="SignalP"/>
    </source>
</evidence>
<evidence type="ECO:0000313" key="6">
    <source>
        <dbReference type="EMBL" id="ACK73715.1"/>
    </source>
</evidence>
<evidence type="ECO:0000259" key="4">
    <source>
        <dbReference type="Pfam" id="PF01103"/>
    </source>
</evidence>
<accession>B7KLP3</accession>